<organism evidence="2 3">
    <name type="scientific">Pseudacidovorax intermedius</name>
    <dbReference type="NCBI Taxonomy" id="433924"/>
    <lineage>
        <taxon>Bacteria</taxon>
        <taxon>Pseudomonadati</taxon>
        <taxon>Pseudomonadota</taxon>
        <taxon>Betaproteobacteria</taxon>
        <taxon>Burkholderiales</taxon>
        <taxon>Comamonadaceae</taxon>
        <taxon>Pseudacidovorax</taxon>
    </lineage>
</organism>
<evidence type="ECO:0000313" key="2">
    <source>
        <dbReference type="EMBL" id="KTT17065.1"/>
    </source>
</evidence>
<dbReference type="Proteomes" id="UP000072741">
    <property type="component" value="Unassembled WGS sequence"/>
</dbReference>
<reference evidence="2 3" key="1">
    <citation type="journal article" date="2016" name="Front. Microbiol.">
        <title>Genomic Resource of Rice Seed Associated Bacteria.</title>
        <authorList>
            <person name="Midha S."/>
            <person name="Bansal K."/>
            <person name="Sharma S."/>
            <person name="Kumar N."/>
            <person name="Patil P.P."/>
            <person name="Chaudhry V."/>
            <person name="Patil P.B."/>
        </authorList>
    </citation>
    <scope>NUCLEOTIDE SEQUENCE [LARGE SCALE GENOMIC DNA]</scope>
    <source>
        <strain evidence="2 3">NS331</strain>
    </source>
</reference>
<name>A0A147GQF2_9BURK</name>
<dbReference type="InterPro" id="IPR025356">
    <property type="entry name" value="DUF4260"/>
</dbReference>
<comment type="caution">
    <text evidence="2">The sequence shown here is derived from an EMBL/GenBank/DDBJ whole genome shotgun (WGS) entry which is preliminary data.</text>
</comment>
<keyword evidence="1" id="KW-0472">Membrane</keyword>
<proteinExistence type="predicted"/>
<sequence length="123" mass="12924">MRLLLRAEGAALLVFAVLAHAHLAPGQWGRFAALLLLPDLAMLGYLAGPAFGARAYNAAHSVVGPLLLASAGVAFAAQAALLWPLAAIWLAHIGLDRLLGYGLKYGQGFGHTHLGRLGPRDPW</sequence>
<keyword evidence="1" id="KW-0812">Transmembrane</keyword>
<protein>
    <recommendedName>
        <fullName evidence="4">DUF4260 family protein</fullName>
    </recommendedName>
</protein>
<evidence type="ECO:0008006" key="4">
    <source>
        <dbReference type="Google" id="ProtNLM"/>
    </source>
</evidence>
<evidence type="ECO:0000313" key="3">
    <source>
        <dbReference type="Proteomes" id="UP000072741"/>
    </source>
</evidence>
<dbReference type="Pfam" id="PF14079">
    <property type="entry name" value="DUF4260"/>
    <property type="match status" value="1"/>
</dbReference>
<feature type="transmembrane region" description="Helical" evidence="1">
    <location>
        <begin position="31"/>
        <end position="53"/>
    </location>
</feature>
<accession>A0A147GQF2</accession>
<gene>
    <name evidence="2" type="ORF">NS331_17600</name>
</gene>
<keyword evidence="1" id="KW-1133">Transmembrane helix</keyword>
<dbReference type="EMBL" id="LDSL01000117">
    <property type="protein sequence ID" value="KTT17065.1"/>
    <property type="molecule type" value="Genomic_DNA"/>
</dbReference>
<evidence type="ECO:0000256" key="1">
    <source>
        <dbReference type="SAM" id="Phobius"/>
    </source>
</evidence>
<dbReference type="PATRIC" id="fig|433924.3.peg.474"/>
<dbReference type="AlphaFoldDB" id="A0A147GQF2"/>
<feature type="transmembrane region" description="Helical" evidence="1">
    <location>
        <begin position="65"/>
        <end position="91"/>
    </location>
</feature>
<keyword evidence="3" id="KW-1185">Reference proteome</keyword>